<keyword evidence="9 12" id="KW-0663">Pyridoxal phosphate</keyword>
<comment type="similarity">
    <text evidence="4 12">Belongs to the serine/threonine dehydratase family.</text>
</comment>
<dbReference type="GO" id="GO:0009097">
    <property type="term" value="P:isoleucine biosynthetic process"/>
    <property type="evidence" value="ECO:0007669"/>
    <property type="project" value="UniProtKB-UniRule"/>
</dbReference>
<dbReference type="PROSITE" id="PS00165">
    <property type="entry name" value="DEHYDRATASE_SER_THR"/>
    <property type="match status" value="1"/>
</dbReference>
<evidence type="ECO:0000256" key="13">
    <source>
        <dbReference type="SAM" id="MobiDB-lite"/>
    </source>
</evidence>
<evidence type="ECO:0000313" key="16">
    <source>
        <dbReference type="Proteomes" id="UP000193986"/>
    </source>
</evidence>
<feature type="compositionally biased region" description="Low complexity" evidence="13">
    <location>
        <begin position="44"/>
        <end position="54"/>
    </location>
</feature>
<dbReference type="STRING" id="71784.A0A1Y2BI19"/>
<dbReference type="FunFam" id="3.40.1020.10:FF:000001">
    <property type="entry name" value="L-threonine dehydratase"/>
    <property type="match status" value="1"/>
</dbReference>
<keyword evidence="6 12" id="KW-0028">Amino-acid biosynthesis</keyword>
<evidence type="ECO:0000256" key="2">
    <source>
        <dbReference type="ARBA" id="ARBA00001933"/>
    </source>
</evidence>
<comment type="cofactor">
    <cofactor evidence="2 12">
        <name>pyridoxal 5'-phosphate</name>
        <dbReference type="ChEBI" id="CHEBI:597326"/>
    </cofactor>
</comment>
<dbReference type="InterPro" id="IPR036052">
    <property type="entry name" value="TrpB-like_PALP_sf"/>
</dbReference>
<organism evidence="15 16">
    <name type="scientific">Naematelia encephala</name>
    <dbReference type="NCBI Taxonomy" id="71784"/>
    <lineage>
        <taxon>Eukaryota</taxon>
        <taxon>Fungi</taxon>
        <taxon>Dikarya</taxon>
        <taxon>Basidiomycota</taxon>
        <taxon>Agaricomycotina</taxon>
        <taxon>Tremellomycetes</taxon>
        <taxon>Tremellales</taxon>
        <taxon>Naemateliaceae</taxon>
        <taxon>Naematelia</taxon>
    </lineage>
</organism>
<dbReference type="EC" id="4.3.1.19" evidence="12"/>
<gene>
    <name evidence="15" type="ORF">BCR39DRAFT_516713</name>
</gene>
<feature type="compositionally biased region" description="Polar residues" evidence="13">
    <location>
        <begin position="1"/>
        <end position="12"/>
    </location>
</feature>
<dbReference type="NCBIfam" id="NF006674">
    <property type="entry name" value="PRK09224.1"/>
    <property type="match status" value="1"/>
</dbReference>
<dbReference type="PANTHER" id="PTHR48078:SF11">
    <property type="entry name" value="THREONINE DEHYDRATASE, MITOCHONDRIAL"/>
    <property type="match status" value="1"/>
</dbReference>
<evidence type="ECO:0000256" key="10">
    <source>
        <dbReference type="ARBA" id="ARBA00023239"/>
    </source>
</evidence>
<sequence>MVSSALNGTAAPSTVPPPKSQANGASDHHLSQSPPYKSSPIEYASSAPLPASSSKHAQNGEEDEPFPTHLYEKLPRHLLEASKDGKGEVPDYLRMILMSKVYSEPLGLQETPLTLAVNLSARLGNEIWLKREDLQPVFSFKIRGAYNMMAHLNEEDRKKGVITCSAGNHAQGVALSSSALNIPATVLMPVSTPSIKWRNVQRLGAKVILHGQDFDAAKAECIRLSKRDGLTFIPPYDDPYIIAGQGTIGMEICRQIKDVDNLEGVFGSIGGGGLMAGVASYIKRVAKPSVGVYGVETLDGDAMIRSIKKGKRVLLDEVGPFADGTAVRIVGEEPFRLCKDLLDDVVLVNNDEICAAIKDVFEETRSVPEPSGALALAGLKAHIVRNGLQGKHKRFVAIISGGNMNFGRLRFVAERAELGERREVLMSVQLPERPGSFIKFHSLLDGRAVTEFSYRYSSAQTGFVICSFLLRSSPSSASGPSPEARAKEVNEILDSLKSNGMDAVDLSEDEFAKSHVRHLVGGRSGVDHERMFRFEFPERPGALGNFLGGMKPDWNISLFHYRNHGADVGKVLVGVQVPPSASNAFDEFLDQLGYPFVEETQNPAYRNFLCNH</sequence>
<dbReference type="InterPro" id="IPR050147">
    <property type="entry name" value="Ser/Thr_Dehydratase"/>
</dbReference>
<evidence type="ECO:0000256" key="4">
    <source>
        <dbReference type="ARBA" id="ARBA00010869"/>
    </source>
</evidence>
<dbReference type="CDD" id="cd04907">
    <property type="entry name" value="ACT_ThrD-I_2"/>
    <property type="match status" value="1"/>
</dbReference>
<dbReference type="InterPro" id="IPR001926">
    <property type="entry name" value="TrpB-like_PALP"/>
</dbReference>
<name>A0A1Y2BI19_9TREE</name>
<evidence type="ECO:0000259" key="14">
    <source>
        <dbReference type="PROSITE" id="PS51672"/>
    </source>
</evidence>
<dbReference type="CDD" id="cd01562">
    <property type="entry name" value="Thr-dehyd"/>
    <property type="match status" value="1"/>
</dbReference>
<dbReference type="Pfam" id="PF00291">
    <property type="entry name" value="PALP"/>
    <property type="match status" value="1"/>
</dbReference>
<dbReference type="GO" id="GO:0006567">
    <property type="term" value="P:L-threonine catabolic process"/>
    <property type="evidence" value="ECO:0007669"/>
    <property type="project" value="TreeGrafter"/>
</dbReference>
<feature type="domain" description="ACT-like" evidence="14">
    <location>
        <begin position="530"/>
        <end position="601"/>
    </location>
</feature>
<evidence type="ECO:0000256" key="9">
    <source>
        <dbReference type="ARBA" id="ARBA00022898"/>
    </source>
</evidence>
<evidence type="ECO:0000256" key="5">
    <source>
        <dbReference type="ARBA" id="ARBA00011881"/>
    </source>
</evidence>
<dbReference type="GO" id="GO:0006565">
    <property type="term" value="P:L-serine catabolic process"/>
    <property type="evidence" value="ECO:0007669"/>
    <property type="project" value="TreeGrafter"/>
</dbReference>
<dbReference type="InterPro" id="IPR038110">
    <property type="entry name" value="TD_ACT-like_sf"/>
</dbReference>
<dbReference type="Gene3D" id="3.40.1020.10">
    <property type="entry name" value="Biosynthetic Threonine Deaminase, Domain 3"/>
    <property type="match status" value="1"/>
</dbReference>
<keyword evidence="7 12" id="KW-0412">Isoleucine biosynthesis</keyword>
<feature type="region of interest" description="Disordered" evidence="13">
    <location>
        <begin position="1"/>
        <end position="67"/>
    </location>
</feature>
<dbReference type="GO" id="GO:0030170">
    <property type="term" value="F:pyridoxal phosphate binding"/>
    <property type="evidence" value="ECO:0007669"/>
    <property type="project" value="InterPro"/>
</dbReference>
<evidence type="ECO:0000256" key="8">
    <source>
        <dbReference type="ARBA" id="ARBA00022737"/>
    </source>
</evidence>
<dbReference type="Gene3D" id="3.40.50.1100">
    <property type="match status" value="2"/>
</dbReference>
<dbReference type="InterPro" id="IPR045865">
    <property type="entry name" value="ACT-like_dom_sf"/>
</dbReference>
<evidence type="ECO:0000256" key="11">
    <source>
        <dbReference type="ARBA" id="ARBA00023304"/>
    </source>
</evidence>
<dbReference type="InterPro" id="IPR005787">
    <property type="entry name" value="Thr_deHydtase_biosynth"/>
</dbReference>
<proteinExistence type="inferred from homology"/>
<dbReference type="SUPFAM" id="SSF55021">
    <property type="entry name" value="ACT-like"/>
    <property type="match status" value="1"/>
</dbReference>
<comment type="catalytic activity">
    <reaction evidence="1 12">
        <text>L-threonine = 2-oxobutanoate + NH4(+)</text>
        <dbReference type="Rhea" id="RHEA:22108"/>
        <dbReference type="ChEBI" id="CHEBI:16763"/>
        <dbReference type="ChEBI" id="CHEBI:28938"/>
        <dbReference type="ChEBI" id="CHEBI:57926"/>
        <dbReference type="EC" id="4.3.1.19"/>
    </reaction>
</comment>
<dbReference type="SUPFAM" id="SSF53686">
    <property type="entry name" value="Tryptophan synthase beta subunit-like PLP-dependent enzymes"/>
    <property type="match status" value="1"/>
</dbReference>
<dbReference type="FunCoup" id="A0A1Y2BI19">
    <property type="interactions" value="183"/>
</dbReference>
<dbReference type="PANTHER" id="PTHR48078">
    <property type="entry name" value="THREONINE DEHYDRATASE, MITOCHONDRIAL-RELATED"/>
    <property type="match status" value="1"/>
</dbReference>
<dbReference type="CDD" id="cd04906">
    <property type="entry name" value="ACT_ThrD-I_1"/>
    <property type="match status" value="1"/>
</dbReference>
<evidence type="ECO:0000256" key="6">
    <source>
        <dbReference type="ARBA" id="ARBA00022605"/>
    </source>
</evidence>
<dbReference type="Pfam" id="PF00585">
    <property type="entry name" value="Thr_dehydrat_C"/>
    <property type="match status" value="2"/>
</dbReference>
<dbReference type="GO" id="GO:0003941">
    <property type="term" value="F:L-serine ammonia-lyase activity"/>
    <property type="evidence" value="ECO:0007669"/>
    <property type="project" value="TreeGrafter"/>
</dbReference>
<dbReference type="OrthoDB" id="4418812at2759"/>
<evidence type="ECO:0000256" key="3">
    <source>
        <dbReference type="ARBA" id="ARBA00004810"/>
    </source>
</evidence>
<dbReference type="InterPro" id="IPR000634">
    <property type="entry name" value="Ser/Thr_deHydtase_PyrdxlP-BS"/>
</dbReference>
<accession>A0A1Y2BI19</accession>
<dbReference type="InParanoid" id="A0A1Y2BI19"/>
<reference evidence="15 16" key="1">
    <citation type="submission" date="2016-07" db="EMBL/GenBank/DDBJ databases">
        <title>Pervasive Adenine N6-methylation of Active Genes in Fungi.</title>
        <authorList>
            <consortium name="DOE Joint Genome Institute"/>
            <person name="Mondo S.J."/>
            <person name="Dannebaum R.O."/>
            <person name="Kuo R.C."/>
            <person name="Labutti K."/>
            <person name="Haridas S."/>
            <person name="Kuo A."/>
            <person name="Salamov A."/>
            <person name="Ahrendt S.R."/>
            <person name="Lipzen A."/>
            <person name="Sullivan W."/>
            <person name="Andreopoulos W.B."/>
            <person name="Clum A."/>
            <person name="Lindquist E."/>
            <person name="Daum C."/>
            <person name="Ramamoorthy G.K."/>
            <person name="Gryganskyi A."/>
            <person name="Culley D."/>
            <person name="Magnuson J.K."/>
            <person name="James T.Y."/>
            <person name="O'Malley M.A."/>
            <person name="Stajich J.E."/>
            <person name="Spatafora J.W."/>
            <person name="Visel A."/>
            <person name="Grigoriev I.V."/>
        </authorList>
    </citation>
    <scope>NUCLEOTIDE SEQUENCE [LARGE SCALE GENOMIC DNA]</scope>
    <source>
        <strain evidence="15 16">68-887.2</strain>
    </source>
</reference>
<dbReference type="GO" id="GO:0004794">
    <property type="term" value="F:threonine deaminase activity"/>
    <property type="evidence" value="ECO:0007669"/>
    <property type="project" value="UniProtKB-UniRule"/>
</dbReference>
<protein>
    <recommendedName>
        <fullName evidence="12">Threonine dehydratase</fullName>
        <ecNumber evidence="12">4.3.1.19</ecNumber>
    </recommendedName>
    <alternativeName>
        <fullName evidence="12">Threonine deaminase</fullName>
    </alternativeName>
</protein>
<keyword evidence="10 12" id="KW-0456">Lyase</keyword>
<evidence type="ECO:0000256" key="7">
    <source>
        <dbReference type="ARBA" id="ARBA00022624"/>
    </source>
</evidence>
<comment type="subunit">
    <text evidence="5">Homotetramer.</text>
</comment>
<evidence type="ECO:0000256" key="12">
    <source>
        <dbReference type="RuleBase" id="RU362012"/>
    </source>
</evidence>
<comment type="pathway">
    <text evidence="3 12">Amino-acid biosynthesis; L-isoleucine biosynthesis; 2-oxobutanoate from L-threonine: step 1/1.</text>
</comment>
<evidence type="ECO:0000256" key="1">
    <source>
        <dbReference type="ARBA" id="ARBA00001274"/>
    </source>
</evidence>
<dbReference type="EMBL" id="MCFC01000003">
    <property type="protein sequence ID" value="ORY34197.1"/>
    <property type="molecule type" value="Genomic_DNA"/>
</dbReference>
<evidence type="ECO:0000313" key="15">
    <source>
        <dbReference type="EMBL" id="ORY34197.1"/>
    </source>
</evidence>
<keyword evidence="8" id="KW-0677">Repeat</keyword>
<dbReference type="Proteomes" id="UP000193986">
    <property type="component" value="Unassembled WGS sequence"/>
</dbReference>
<dbReference type="FunFam" id="3.40.50.1100:FF:000005">
    <property type="entry name" value="Threonine dehydratase catabolic"/>
    <property type="match status" value="1"/>
</dbReference>
<comment type="caution">
    <text evidence="15">The sequence shown here is derived from an EMBL/GenBank/DDBJ whole genome shotgun (WGS) entry which is preliminary data.</text>
</comment>
<dbReference type="UniPathway" id="UPA00047">
    <property type="reaction ID" value="UER00054"/>
</dbReference>
<dbReference type="InterPro" id="IPR001721">
    <property type="entry name" value="TD_ACT-like"/>
</dbReference>
<dbReference type="PROSITE" id="PS51672">
    <property type="entry name" value="ACT_LIKE"/>
    <property type="match status" value="1"/>
</dbReference>
<keyword evidence="11 12" id="KW-0100">Branched-chain amino acid biosynthesis</keyword>
<dbReference type="AlphaFoldDB" id="A0A1Y2BI19"/>
<dbReference type="NCBIfam" id="TIGR01124">
    <property type="entry name" value="ilvA_2Cterm"/>
    <property type="match status" value="1"/>
</dbReference>
<keyword evidence="16" id="KW-1185">Reference proteome</keyword>